<evidence type="ECO:0000256" key="1">
    <source>
        <dbReference type="ARBA" id="ARBA00022801"/>
    </source>
</evidence>
<keyword evidence="5" id="KW-1185">Reference proteome</keyword>
<organism evidence="4 5">
    <name type="scientific">Microlunatus ginsengisoli</name>
    <dbReference type="NCBI Taxonomy" id="363863"/>
    <lineage>
        <taxon>Bacteria</taxon>
        <taxon>Bacillati</taxon>
        <taxon>Actinomycetota</taxon>
        <taxon>Actinomycetes</taxon>
        <taxon>Propionibacteriales</taxon>
        <taxon>Propionibacteriaceae</taxon>
        <taxon>Microlunatus</taxon>
    </lineage>
</organism>
<dbReference type="Pfam" id="PF04203">
    <property type="entry name" value="Sortase"/>
    <property type="match status" value="1"/>
</dbReference>
<dbReference type="Proteomes" id="UP001501490">
    <property type="component" value="Unassembled WGS sequence"/>
</dbReference>
<evidence type="ECO:0000313" key="4">
    <source>
        <dbReference type="EMBL" id="GAA3621579.1"/>
    </source>
</evidence>
<evidence type="ECO:0000256" key="3">
    <source>
        <dbReference type="SAM" id="SignalP"/>
    </source>
</evidence>
<dbReference type="CDD" id="cd05829">
    <property type="entry name" value="Sortase_F"/>
    <property type="match status" value="1"/>
</dbReference>
<dbReference type="InterPro" id="IPR005754">
    <property type="entry name" value="Sortase"/>
</dbReference>
<dbReference type="InterPro" id="IPR023365">
    <property type="entry name" value="Sortase_dom-sf"/>
</dbReference>
<feature type="region of interest" description="Disordered" evidence="2">
    <location>
        <begin position="29"/>
        <end position="60"/>
    </location>
</feature>
<accession>A0ABP7A1A9</accession>
<protein>
    <submittedName>
        <fullName evidence="4">Class F sortase</fullName>
    </submittedName>
</protein>
<feature type="signal peptide" evidence="3">
    <location>
        <begin position="1"/>
        <end position="23"/>
    </location>
</feature>
<keyword evidence="3" id="KW-0732">Signal</keyword>
<gene>
    <name evidence="4" type="ORF">GCM10022236_24920</name>
</gene>
<dbReference type="EMBL" id="BAABAB010000016">
    <property type="protein sequence ID" value="GAA3621579.1"/>
    <property type="molecule type" value="Genomic_DNA"/>
</dbReference>
<sequence length="215" mass="21844">MPVLAALVVLAAGASGCATPSAAEDSRVPAGAASASASAQPTTGDTAGPTTGAARLARPARSQRVRFVPQRVVLPGGAAAEVEPADTVDGVLQVPTDVHEIGWWTGSAYVGDPFGATVLAGHVDSVDQGVGFFARLLQIKKGDWVTVSANGHRATYRVRSVGLVAKQALADDGSALDQTGDHRLVLITCAGRFVPEQGGYQSNLVVIADPVGPAR</sequence>
<comment type="caution">
    <text evidence="4">The sequence shown here is derived from an EMBL/GenBank/DDBJ whole genome shotgun (WGS) entry which is preliminary data.</text>
</comment>
<feature type="chain" id="PRO_5045788625" evidence="3">
    <location>
        <begin position="24"/>
        <end position="215"/>
    </location>
</feature>
<dbReference type="SUPFAM" id="SSF63817">
    <property type="entry name" value="Sortase"/>
    <property type="match status" value="1"/>
</dbReference>
<feature type="compositionally biased region" description="Low complexity" evidence="2">
    <location>
        <begin position="30"/>
        <end position="54"/>
    </location>
</feature>
<dbReference type="Gene3D" id="2.40.260.10">
    <property type="entry name" value="Sortase"/>
    <property type="match status" value="1"/>
</dbReference>
<dbReference type="InterPro" id="IPR042001">
    <property type="entry name" value="Sortase_F"/>
</dbReference>
<evidence type="ECO:0000256" key="2">
    <source>
        <dbReference type="SAM" id="MobiDB-lite"/>
    </source>
</evidence>
<name>A0ABP7A1A9_9ACTN</name>
<reference evidence="5" key="1">
    <citation type="journal article" date="2019" name="Int. J. Syst. Evol. Microbiol.">
        <title>The Global Catalogue of Microorganisms (GCM) 10K type strain sequencing project: providing services to taxonomists for standard genome sequencing and annotation.</title>
        <authorList>
            <consortium name="The Broad Institute Genomics Platform"/>
            <consortium name="The Broad Institute Genome Sequencing Center for Infectious Disease"/>
            <person name="Wu L."/>
            <person name="Ma J."/>
        </authorList>
    </citation>
    <scope>NUCLEOTIDE SEQUENCE [LARGE SCALE GENOMIC DNA]</scope>
    <source>
        <strain evidence="5">JCM 16929</strain>
    </source>
</reference>
<evidence type="ECO:0000313" key="5">
    <source>
        <dbReference type="Proteomes" id="UP001501490"/>
    </source>
</evidence>
<proteinExistence type="predicted"/>
<keyword evidence="1" id="KW-0378">Hydrolase</keyword>